<keyword evidence="2" id="KW-1185">Reference proteome</keyword>
<dbReference type="STRING" id="1116472.MGMO_122c00220"/>
<reference evidence="1 2" key="1">
    <citation type="journal article" date="2013" name="Genome Announc.">
        <title>Draft Genome Sequence of the Methanotrophic Gammaproteobacterium Methyloglobulus morosus DSM 22980 Strain KoM1.</title>
        <authorList>
            <person name="Poehlein A."/>
            <person name="Deutzmann J.S."/>
            <person name="Daniel R."/>
            <person name="Simeonova D.D."/>
        </authorList>
    </citation>
    <scope>NUCLEOTIDE SEQUENCE [LARGE SCALE GENOMIC DNA]</scope>
    <source>
        <strain evidence="1 2">KoM1</strain>
    </source>
</reference>
<evidence type="ECO:0000313" key="1">
    <source>
        <dbReference type="EMBL" id="ESS70461.1"/>
    </source>
</evidence>
<dbReference type="EMBL" id="AYLO01000114">
    <property type="protein sequence ID" value="ESS70461.1"/>
    <property type="molecule type" value="Genomic_DNA"/>
</dbReference>
<accession>V5DSU1</accession>
<dbReference type="eggNOG" id="ENOG503490J">
    <property type="taxonomic scope" value="Bacteria"/>
</dbReference>
<dbReference type="Proteomes" id="UP000017842">
    <property type="component" value="Unassembled WGS sequence"/>
</dbReference>
<name>V5DSU1_9GAMM</name>
<dbReference type="AlphaFoldDB" id="V5DSU1"/>
<evidence type="ECO:0000313" key="2">
    <source>
        <dbReference type="Proteomes" id="UP000017842"/>
    </source>
</evidence>
<sequence>MPCVCEQEVLEQFCEKRSLTDFYELRKGCRALNKILIPDDKLQEHQNFCEHLSDSAFHQSIALLAFKRGHLRALTKIIHNYCLDGEEIHNALTKQYRNDLRETWGGAKETKDRFNKFRMYQGRINELLFCSWLEAEGWQIQAMEAHGGCCDVEANKVGDNLVVFEVKSIGHEELLFELELEAFEGDGVSCGSIDVYEPFNYLILRVYEAAKQLFKLKSKATRKTVIMILSDYEMNFEIPLKEDWVNWSNPKFLEKENVIDAGDFIKEKRKIKKDKENLILDQDIIKYISFISDIWFFKITSEFKLQLMKTVCVKND</sequence>
<gene>
    <name evidence="1" type="ORF">MGMO_122c00220</name>
</gene>
<proteinExistence type="predicted"/>
<comment type="caution">
    <text evidence="1">The sequence shown here is derived from an EMBL/GenBank/DDBJ whole genome shotgun (WGS) entry which is preliminary data.</text>
</comment>
<dbReference type="RefSeq" id="WP_023495865.1">
    <property type="nucleotide sequence ID" value="NZ_AYLO01000114.1"/>
</dbReference>
<protein>
    <submittedName>
        <fullName evidence="1">Uncharacterized protein</fullName>
    </submittedName>
</protein>
<organism evidence="1 2">
    <name type="scientific">Methyloglobulus morosus KoM1</name>
    <dbReference type="NCBI Taxonomy" id="1116472"/>
    <lineage>
        <taxon>Bacteria</taxon>
        <taxon>Pseudomonadati</taxon>
        <taxon>Pseudomonadota</taxon>
        <taxon>Gammaproteobacteria</taxon>
        <taxon>Methylococcales</taxon>
        <taxon>Methylococcaceae</taxon>
        <taxon>Methyloglobulus</taxon>
    </lineage>
</organism>